<keyword evidence="2" id="KW-0106">Calcium</keyword>
<comment type="caution">
    <text evidence="4">The sequence shown here is derived from an EMBL/GenBank/DDBJ whole genome shotgun (WGS) entry which is preliminary data.</text>
</comment>
<dbReference type="SUPFAM" id="SSF49562">
    <property type="entry name" value="C2 domain (Calcium/lipid-binding domain, CaLB)"/>
    <property type="match status" value="1"/>
</dbReference>
<name>A0ABD1GDK7_SALDI</name>
<dbReference type="InterPro" id="IPR000008">
    <property type="entry name" value="C2_dom"/>
</dbReference>
<proteinExistence type="predicted"/>
<dbReference type="Gene3D" id="2.60.40.150">
    <property type="entry name" value="C2 domain"/>
    <property type="match status" value="1"/>
</dbReference>
<evidence type="ECO:0000256" key="2">
    <source>
        <dbReference type="ARBA" id="ARBA00022837"/>
    </source>
</evidence>
<dbReference type="GO" id="GO:0046872">
    <property type="term" value="F:metal ion binding"/>
    <property type="evidence" value="ECO:0007669"/>
    <property type="project" value="UniProtKB-KW"/>
</dbReference>
<dbReference type="PROSITE" id="PS50004">
    <property type="entry name" value="C2"/>
    <property type="match status" value="1"/>
</dbReference>
<organism evidence="4 5">
    <name type="scientific">Salvia divinorum</name>
    <name type="common">Maria pastora</name>
    <name type="synonym">Diviner's sage</name>
    <dbReference type="NCBI Taxonomy" id="28513"/>
    <lineage>
        <taxon>Eukaryota</taxon>
        <taxon>Viridiplantae</taxon>
        <taxon>Streptophyta</taxon>
        <taxon>Embryophyta</taxon>
        <taxon>Tracheophyta</taxon>
        <taxon>Spermatophyta</taxon>
        <taxon>Magnoliopsida</taxon>
        <taxon>eudicotyledons</taxon>
        <taxon>Gunneridae</taxon>
        <taxon>Pentapetalae</taxon>
        <taxon>asterids</taxon>
        <taxon>lamiids</taxon>
        <taxon>Lamiales</taxon>
        <taxon>Lamiaceae</taxon>
        <taxon>Nepetoideae</taxon>
        <taxon>Mentheae</taxon>
        <taxon>Salviinae</taxon>
        <taxon>Salvia</taxon>
        <taxon>Salvia subgen. Calosphace</taxon>
    </lineage>
</organism>
<dbReference type="InterPro" id="IPR035892">
    <property type="entry name" value="C2_domain_sf"/>
</dbReference>
<accession>A0ABD1GDK7</accession>
<dbReference type="EMBL" id="JBEAFC010000009">
    <property type="protein sequence ID" value="KAL1542200.1"/>
    <property type="molecule type" value="Genomic_DNA"/>
</dbReference>
<reference evidence="4 5" key="1">
    <citation type="submission" date="2024-06" db="EMBL/GenBank/DDBJ databases">
        <title>A chromosome level genome sequence of Diviner's sage (Salvia divinorum).</title>
        <authorList>
            <person name="Ford S.A."/>
            <person name="Ro D.-K."/>
            <person name="Ness R.W."/>
            <person name="Phillips M.A."/>
        </authorList>
    </citation>
    <scope>NUCLEOTIDE SEQUENCE [LARGE SCALE GENOMIC DNA]</scope>
    <source>
        <strain evidence="4">SAF-2024a</strain>
        <tissue evidence="4">Leaf</tissue>
    </source>
</reference>
<dbReference type="AlphaFoldDB" id="A0ABD1GDK7"/>
<sequence length="127" mass="14873">MGVGVMEVKLIGAKGLKRTDFLGKIDPYVVIQFRDEEYTSTTAKGRRPVWNEEFKFRVELPSLHGSDDNQNNYKIFLRVFDRDTCRKDDFLGQSTVRLINRNTWWRKKIMGFSVGEDICNVENICIF</sequence>
<dbReference type="Proteomes" id="UP001567538">
    <property type="component" value="Unassembled WGS sequence"/>
</dbReference>
<protein>
    <submittedName>
        <fullName evidence="4">16 kDa phloem protein 1 isoform X1</fullName>
    </submittedName>
</protein>
<feature type="domain" description="C2" evidence="3">
    <location>
        <begin position="1"/>
        <end position="113"/>
    </location>
</feature>
<keyword evidence="1" id="KW-0479">Metal-binding</keyword>
<evidence type="ECO:0000256" key="1">
    <source>
        <dbReference type="ARBA" id="ARBA00022723"/>
    </source>
</evidence>
<dbReference type="Pfam" id="PF00168">
    <property type="entry name" value="C2"/>
    <property type="match status" value="1"/>
</dbReference>
<gene>
    <name evidence="4" type="ORF">AAHA92_26328</name>
</gene>
<evidence type="ECO:0000259" key="3">
    <source>
        <dbReference type="PROSITE" id="PS50004"/>
    </source>
</evidence>
<keyword evidence="5" id="KW-1185">Reference proteome</keyword>
<dbReference type="SMART" id="SM00239">
    <property type="entry name" value="C2"/>
    <property type="match status" value="1"/>
</dbReference>
<evidence type="ECO:0000313" key="5">
    <source>
        <dbReference type="Proteomes" id="UP001567538"/>
    </source>
</evidence>
<dbReference type="PANTHER" id="PTHR46502">
    <property type="entry name" value="C2 DOMAIN-CONTAINING"/>
    <property type="match status" value="1"/>
</dbReference>
<dbReference type="PANTHER" id="PTHR46502:SF15">
    <property type="entry name" value="16 KDA PHLOEM PROTEIN 1"/>
    <property type="match status" value="1"/>
</dbReference>
<evidence type="ECO:0000313" key="4">
    <source>
        <dbReference type="EMBL" id="KAL1542200.1"/>
    </source>
</evidence>